<evidence type="ECO:0000256" key="2">
    <source>
        <dbReference type="ARBA" id="ARBA00022618"/>
    </source>
</evidence>
<evidence type="ECO:0000256" key="8">
    <source>
        <dbReference type="SAM" id="Phobius"/>
    </source>
</evidence>
<dbReference type="PANTHER" id="PTHR37485:SF1">
    <property type="entry name" value="CELL DIVISION PROTEIN FTSB"/>
    <property type="match status" value="1"/>
</dbReference>
<dbReference type="RefSeq" id="WP_413781259.1">
    <property type="nucleotide sequence ID" value="NZ_JAUOZS010000001.1"/>
</dbReference>
<dbReference type="Proteomes" id="UP001254848">
    <property type="component" value="Unassembled WGS sequence"/>
</dbReference>
<feature type="coiled-coil region" evidence="7">
    <location>
        <begin position="37"/>
        <end position="64"/>
    </location>
</feature>
<dbReference type="EMBL" id="JAUOZS010000001">
    <property type="protein sequence ID" value="MDT8902786.1"/>
    <property type="molecule type" value="Genomic_DNA"/>
</dbReference>
<name>A0ABU3P172_9FIRM</name>
<evidence type="ECO:0000256" key="7">
    <source>
        <dbReference type="SAM" id="Coils"/>
    </source>
</evidence>
<sequence length="98" mass="11372">MAEQKRTVKYRIRWFRVTVLAVVGYCLYVLAGQQMEMNALNRETEATRIRMEQLRQANETLADEKKKLTTPAYVEKLAREELGLVKPGEVPYVPAEKN</sequence>
<keyword evidence="3 8" id="KW-0812">Transmembrane</keyword>
<accession>A0ABU3P172</accession>
<protein>
    <submittedName>
        <fullName evidence="9">Septum formation initiator family protein</fullName>
    </submittedName>
</protein>
<keyword evidence="2" id="KW-0132">Cell division</keyword>
<evidence type="ECO:0000256" key="1">
    <source>
        <dbReference type="ARBA" id="ARBA00022475"/>
    </source>
</evidence>
<proteinExistence type="predicted"/>
<gene>
    <name evidence="9" type="ORF">Q4T40_16215</name>
</gene>
<keyword evidence="5 8" id="KW-0472">Membrane</keyword>
<keyword evidence="6" id="KW-0131">Cell cycle</keyword>
<organism evidence="9 10">
    <name type="scientific">Anaeroselena agilis</name>
    <dbReference type="NCBI Taxonomy" id="3063788"/>
    <lineage>
        <taxon>Bacteria</taxon>
        <taxon>Bacillati</taxon>
        <taxon>Bacillota</taxon>
        <taxon>Negativicutes</taxon>
        <taxon>Acetonemataceae</taxon>
        <taxon>Anaeroselena</taxon>
    </lineage>
</organism>
<keyword evidence="4 8" id="KW-1133">Transmembrane helix</keyword>
<comment type="caution">
    <text evidence="9">The sequence shown here is derived from an EMBL/GenBank/DDBJ whole genome shotgun (WGS) entry which is preliminary data.</text>
</comment>
<feature type="transmembrane region" description="Helical" evidence="8">
    <location>
        <begin position="12"/>
        <end position="31"/>
    </location>
</feature>
<dbReference type="Pfam" id="PF04977">
    <property type="entry name" value="DivIC"/>
    <property type="match status" value="1"/>
</dbReference>
<evidence type="ECO:0000313" key="10">
    <source>
        <dbReference type="Proteomes" id="UP001254848"/>
    </source>
</evidence>
<dbReference type="InterPro" id="IPR023081">
    <property type="entry name" value="Cell_div_FtsB"/>
</dbReference>
<dbReference type="InterPro" id="IPR007060">
    <property type="entry name" value="FtsL/DivIC"/>
</dbReference>
<evidence type="ECO:0000256" key="5">
    <source>
        <dbReference type="ARBA" id="ARBA00023136"/>
    </source>
</evidence>
<keyword evidence="7" id="KW-0175">Coiled coil</keyword>
<evidence type="ECO:0000256" key="4">
    <source>
        <dbReference type="ARBA" id="ARBA00022989"/>
    </source>
</evidence>
<reference evidence="9 10" key="1">
    <citation type="submission" date="2023-07" db="EMBL/GenBank/DDBJ databases">
        <title>The novel representative of Negativicutes class, Anaeroselena agilis gen. nov. sp. nov.</title>
        <authorList>
            <person name="Prokofeva M.I."/>
            <person name="Elcheninov A.G."/>
            <person name="Klyukina A."/>
            <person name="Kublanov I.V."/>
            <person name="Frolov E.N."/>
            <person name="Podosokorskaya O.A."/>
        </authorList>
    </citation>
    <scope>NUCLEOTIDE SEQUENCE [LARGE SCALE GENOMIC DNA]</scope>
    <source>
        <strain evidence="9 10">4137-cl</strain>
    </source>
</reference>
<keyword evidence="10" id="KW-1185">Reference proteome</keyword>
<evidence type="ECO:0000313" key="9">
    <source>
        <dbReference type="EMBL" id="MDT8902786.1"/>
    </source>
</evidence>
<dbReference type="PANTHER" id="PTHR37485">
    <property type="entry name" value="CELL DIVISION PROTEIN FTSB"/>
    <property type="match status" value="1"/>
</dbReference>
<keyword evidence="1" id="KW-1003">Cell membrane</keyword>
<evidence type="ECO:0000256" key="3">
    <source>
        <dbReference type="ARBA" id="ARBA00022692"/>
    </source>
</evidence>
<evidence type="ECO:0000256" key="6">
    <source>
        <dbReference type="ARBA" id="ARBA00023306"/>
    </source>
</evidence>